<organism evidence="1 2">
    <name type="scientific">Asanoa iriomotensis</name>
    <dbReference type="NCBI Taxonomy" id="234613"/>
    <lineage>
        <taxon>Bacteria</taxon>
        <taxon>Bacillati</taxon>
        <taxon>Actinomycetota</taxon>
        <taxon>Actinomycetes</taxon>
        <taxon>Micromonosporales</taxon>
        <taxon>Micromonosporaceae</taxon>
        <taxon>Asanoa</taxon>
    </lineage>
</organism>
<gene>
    <name evidence="1" type="ORF">Air01nite_19570</name>
</gene>
<sequence length="134" mass="15393">MIDLADPGPHHVLLREIFDLERTWREGPDGGESDEFENIYLTAFLLFLIGDPTDAPRLYAAKYRTRDMDLGSGFDAQSAFGAGRSETLRWLLENGYTEEHEQLSQWDEDEIERWAGYARGYFYSPDGVLLLDPL</sequence>
<accession>A0ABQ4BZA6</accession>
<protein>
    <submittedName>
        <fullName evidence="1">Uncharacterized protein</fullName>
    </submittedName>
</protein>
<comment type="caution">
    <text evidence="1">The sequence shown here is derived from an EMBL/GenBank/DDBJ whole genome shotgun (WGS) entry which is preliminary data.</text>
</comment>
<proteinExistence type="predicted"/>
<evidence type="ECO:0000313" key="2">
    <source>
        <dbReference type="Proteomes" id="UP000624325"/>
    </source>
</evidence>
<name>A0ABQ4BZA6_9ACTN</name>
<dbReference type="Proteomes" id="UP000624325">
    <property type="component" value="Unassembled WGS sequence"/>
</dbReference>
<evidence type="ECO:0000313" key="1">
    <source>
        <dbReference type="EMBL" id="GIF55862.1"/>
    </source>
</evidence>
<reference evidence="1 2" key="1">
    <citation type="submission" date="2021-01" db="EMBL/GenBank/DDBJ databases">
        <title>Whole genome shotgun sequence of Asanoa iriomotensis NBRC 100142.</title>
        <authorList>
            <person name="Komaki H."/>
            <person name="Tamura T."/>
        </authorList>
    </citation>
    <scope>NUCLEOTIDE SEQUENCE [LARGE SCALE GENOMIC DNA]</scope>
    <source>
        <strain evidence="1 2">NBRC 100142</strain>
    </source>
</reference>
<dbReference type="EMBL" id="BONC01000010">
    <property type="protein sequence ID" value="GIF55862.1"/>
    <property type="molecule type" value="Genomic_DNA"/>
</dbReference>
<keyword evidence="2" id="KW-1185">Reference proteome</keyword>